<dbReference type="AlphaFoldDB" id="A0A2A2HAP0"/>
<dbReference type="OrthoDB" id="10155at2157"/>
<evidence type="ECO:0008006" key="3">
    <source>
        <dbReference type="Google" id="ProtNLM"/>
    </source>
</evidence>
<dbReference type="RefSeq" id="WP_069582570.1">
    <property type="nucleotide sequence ID" value="NZ_LMVM01000001.1"/>
</dbReference>
<dbReference type="InterPro" id="IPR029044">
    <property type="entry name" value="Nucleotide-diphossugar_trans"/>
</dbReference>
<dbReference type="CDD" id="cd02513">
    <property type="entry name" value="CMP-NeuAc_Synthase"/>
    <property type="match status" value="1"/>
</dbReference>
<dbReference type="EMBL" id="LMVM01000001">
    <property type="protein sequence ID" value="PAV06386.1"/>
    <property type="molecule type" value="Genomic_DNA"/>
</dbReference>
<protein>
    <recommendedName>
        <fullName evidence="3">Acylneuraminate cytidylyltransferase</fullName>
    </recommendedName>
</protein>
<gene>
    <name evidence="1" type="ORF">ASJ80_16335</name>
</gene>
<dbReference type="Gene3D" id="3.40.50.2000">
    <property type="entry name" value="Glycogen Phosphorylase B"/>
    <property type="match status" value="1"/>
</dbReference>
<sequence>MKILGIIPARGGSKGIKRKNLRILNRKPLIYYQIKNALESKFIDDIVVTSDSDEILNYASSLHVHLRKRPESLADDITTLDPVIYDALEYTELNNKKEYDIVITLQPTSPLMSPVSLDKAIEKFMDENIDTLLPVVDATHLYWKKDNDKLSPDYETRLNRQWLPKKYKEAGAFLITRREFVKKNSRFGKNIDIFILEETEGLDIDTEMDFLIAETAIKRLKITFIVNGNNDIGMGHVYRTLTLADGLLGHDILFIMTDSGKTSINLIKERGYNVINTKKDSLFNLLADINPNIIINDILDTKFDYINKLKDSGFFVVNFEDLGDGSDNAHLVFNALYEKTNPNPNHRFGYEYECLNEKFLLNEPIKFKKVPKTLLTTFGGVDQCNMTSKLLNLSSEIFNQTPLEKIIVILGGGYKHNIDLYQIDSRIEIHQQVDNMPELMKKADIAVTSNGRTIYELTSMGIPTISIAQNDRETLHLFARYNKGIKYLGISCTVTDEDILNSIKAISYDANLRGKMYHKQLKSSAVIKNGLTKIIDEISSNYWKWKHEKNQN</sequence>
<organism evidence="1 2">
    <name type="scientific">Methanobacterium bryantii</name>
    <dbReference type="NCBI Taxonomy" id="2161"/>
    <lineage>
        <taxon>Archaea</taxon>
        <taxon>Methanobacteriati</taxon>
        <taxon>Methanobacteriota</taxon>
        <taxon>Methanomada group</taxon>
        <taxon>Methanobacteria</taxon>
        <taxon>Methanobacteriales</taxon>
        <taxon>Methanobacteriaceae</taxon>
        <taxon>Methanobacterium</taxon>
    </lineage>
</organism>
<name>A0A2A2HAP0_METBR</name>
<dbReference type="SUPFAM" id="SSF53756">
    <property type="entry name" value="UDP-Glycosyltransferase/glycogen phosphorylase"/>
    <property type="match status" value="1"/>
</dbReference>
<dbReference type="PANTHER" id="PTHR21485">
    <property type="entry name" value="HAD SUPERFAMILY MEMBERS CMAS AND KDSC"/>
    <property type="match status" value="1"/>
</dbReference>
<dbReference type="Gene3D" id="3.90.550.10">
    <property type="entry name" value="Spore Coat Polysaccharide Biosynthesis Protein SpsA, Chain A"/>
    <property type="match status" value="1"/>
</dbReference>
<proteinExistence type="predicted"/>
<dbReference type="InterPro" id="IPR003329">
    <property type="entry name" value="Cytidylyl_trans"/>
</dbReference>
<reference evidence="1 2" key="1">
    <citation type="journal article" date="2017" name="BMC Genomics">
        <title>Genomic analysis of methanogenic archaea reveals a shift towards energy conservation.</title>
        <authorList>
            <person name="Gilmore S.P."/>
            <person name="Henske J.K."/>
            <person name="Sexton J.A."/>
            <person name="Solomon K.V."/>
            <person name="Seppala S."/>
            <person name="Yoo J.I."/>
            <person name="Huyett L.M."/>
            <person name="Pressman A."/>
            <person name="Cogan J.Z."/>
            <person name="Kivenson V."/>
            <person name="Peng X."/>
            <person name="Tan Y."/>
            <person name="Valentine D.L."/>
            <person name="O'Malley M.A."/>
        </authorList>
    </citation>
    <scope>NUCLEOTIDE SEQUENCE [LARGE SCALE GENOMIC DNA]</scope>
    <source>
        <strain evidence="1 2">M.o.H.</strain>
    </source>
</reference>
<comment type="caution">
    <text evidence="1">The sequence shown here is derived from an EMBL/GenBank/DDBJ whole genome shotgun (WGS) entry which is preliminary data.</text>
</comment>
<dbReference type="PANTHER" id="PTHR21485:SF3">
    <property type="entry name" value="N-ACYLNEURAMINATE CYTIDYLYLTRANSFERASE"/>
    <property type="match status" value="1"/>
</dbReference>
<dbReference type="InterPro" id="IPR050793">
    <property type="entry name" value="CMP-NeuNAc_synthase"/>
</dbReference>
<evidence type="ECO:0000313" key="2">
    <source>
        <dbReference type="Proteomes" id="UP000217784"/>
    </source>
</evidence>
<dbReference type="Pfam" id="PF02348">
    <property type="entry name" value="CTP_transf_3"/>
    <property type="match status" value="1"/>
</dbReference>
<accession>A0A2A2HAP0</accession>
<dbReference type="Proteomes" id="UP000217784">
    <property type="component" value="Unassembled WGS sequence"/>
</dbReference>
<dbReference type="GO" id="GO:0008781">
    <property type="term" value="F:N-acylneuraminate cytidylyltransferase activity"/>
    <property type="evidence" value="ECO:0007669"/>
    <property type="project" value="TreeGrafter"/>
</dbReference>
<keyword evidence="2" id="KW-1185">Reference proteome</keyword>
<dbReference type="Gene3D" id="3.40.50.11190">
    <property type="match status" value="1"/>
</dbReference>
<evidence type="ECO:0000313" key="1">
    <source>
        <dbReference type="EMBL" id="PAV06386.1"/>
    </source>
</evidence>
<dbReference type="SUPFAM" id="SSF53448">
    <property type="entry name" value="Nucleotide-diphospho-sugar transferases"/>
    <property type="match status" value="1"/>
</dbReference>